<feature type="compositionally biased region" description="Basic residues" evidence="1">
    <location>
        <begin position="1"/>
        <end position="11"/>
    </location>
</feature>
<gene>
    <name evidence="2" type="ORF">EC973_000369</name>
</gene>
<evidence type="ECO:0000313" key="3">
    <source>
        <dbReference type="Proteomes" id="UP000605846"/>
    </source>
</evidence>
<protein>
    <submittedName>
        <fullName evidence="2">Uncharacterized protein</fullName>
    </submittedName>
</protein>
<sequence>MTQGRKLKTKLKSLSISNKSTDRYGNEHTTTSGSASVTDRLAKLRAEQVRAEKNRQRLRSKSGHDDDRFACPPSLPTPYELNAKQSSIAHSSAAGPPPPLSWTFKTRNVSLSKRIRSESKDIPSLRSMCVHQISYEIENQYGIHADYSAKQFALLPVRIKERVLQCTRVTNRILKLFEEAPYTDLCLENASVSMSRLIQAFWKAELVKKQDTAGELKDDWEEDYDNHDEGEPDVYVFDLEIQEEDECSYHMQRILQVLIGNLDLSKRYTLFTPLSLTLTSLNISFIRPFLPSTAIAYLISTTLPALLSFSSAGCFTAAEGPQALSILSRGLRKLRFWDIGYHEWIKPGMFCEWSSESVINWRKDLKDLQTLHLHYSGQNHNAGAEIACLLNDPRTEKHTRRLKYLKVYWQGNDTPITR</sequence>
<proteinExistence type="predicted"/>
<feature type="compositionally biased region" description="Basic and acidic residues" evidence="1">
    <location>
        <begin position="40"/>
        <end position="55"/>
    </location>
</feature>
<name>A0A8H7BQV8_9FUNG</name>
<accession>A0A8H7BQV8</accession>
<feature type="region of interest" description="Disordered" evidence="1">
    <location>
        <begin position="1"/>
        <end position="76"/>
    </location>
</feature>
<keyword evidence="3" id="KW-1185">Reference proteome</keyword>
<feature type="compositionally biased region" description="Polar residues" evidence="1">
    <location>
        <begin position="27"/>
        <end position="37"/>
    </location>
</feature>
<dbReference type="EMBL" id="JABAYA010000102">
    <property type="protein sequence ID" value="KAF7725203.1"/>
    <property type="molecule type" value="Genomic_DNA"/>
</dbReference>
<dbReference type="AlphaFoldDB" id="A0A8H7BQV8"/>
<comment type="caution">
    <text evidence="2">The sequence shown here is derived from an EMBL/GenBank/DDBJ whole genome shotgun (WGS) entry which is preliminary data.</text>
</comment>
<evidence type="ECO:0000313" key="2">
    <source>
        <dbReference type="EMBL" id="KAF7725203.1"/>
    </source>
</evidence>
<reference evidence="2" key="1">
    <citation type="submission" date="2020-01" db="EMBL/GenBank/DDBJ databases">
        <title>Genome Sequencing of Three Apophysomyces-Like Fungal Strains Confirms a Novel Fungal Genus in the Mucoromycota with divergent Burkholderia-like Endosymbiotic Bacteria.</title>
        <authorList>
            <person name="Stajich J.E."/>
            <person name="Macias A.M."/>
            <person name="Carter-House D."/>
            <person name="Lovett B."/>
            <person name="Kasson L.R."/>
            <person name="Berry K."/>
            <person name="Grigoriev I."/>
            <person name="Chang Y."/>
            <person name="Spatafora J."/>
            <person name="Kasson M.T."/>
        </authorList>
    </citation>
    <scope>NUCLEOTIDE SEQUENCE</scope>
    <source>
        <strain evidence="2">NRRL A-21654</strain>
    </source>
</reference>
<organism evidence="2 3">
    <name type="scientific">Apophysomyces ossiformis</name>
    <dbReference type="NCBI Taxonomy" id="679940"/>
    <lineage>
        <taxon>Eukaryota</taxon>
        <taxon>Fungi</taxon>
        <taxon>Fungi incertae sedis</taxon>
        <taxon>Mucoromycota</taxon>
        <taxon>Mucoromycotina</taxon>
        <taxon>Mucoromycetes</taxon>
        <taxon>Mucorales</taxon>
        <taxon>Mucorineae</taxon>
        <taxon>Mucoraceae</taxon>
        <taxon>Apophysomyces</taxon>
    </lineage>
</organism>
<dbReference type="Proteomes" id="UP000605846">
    <property type="component" value="Unassembled WGS sequence"/>
</dbReference>
<evidence type="ECO:0000256" key="1">
    <source>
        <dbReference type="SAM" id="MobiDB-lite"/>
    </source>
</evidence>
<dbReference type="OrthoDB" id="341898at2759"/>